<gene>
    <name evidence="8" type="primary">LOC106809431</name>
</gene>
<dbReference type="InterPro" id="IPR036259">
    <property type="entry name" value="MFS_trans_sf"/>
</dbReference>
<feature type="transmembrane region" description="Helical" evidence="5">
    <location>
        <begin position="60"/>
        <end position="80"/>
    </location>
</feature>
<keyword evidence="4 5" id="KW-0472">Membrane</keyword>
<evidence type="ECO:0000256" key="4">
    <source>
        <dbReference type="ARBA" id="ARBA00023136"/>
    </source>
</evidence>
<name>A0ABM1E727_PRICU</name>
<dbReference type="Pfam" id="PF07690">
    <property type="entry name" value="MFS_1"/>
    <property type="match status" value="1"/>
</dbReference>
<dbReference type="PANTHER" id="PTHR11662">
    <property type="entry name" value="SOLUTE CARRIER FAMILY 17"/>
    <property type="match status" value="1"/>
</dbReference>
<accession>A0ABM1E727</accession>
<protein>
    <submittedName>
        <fullName evidence="8">Vesicular glutamate transporter 3-like</fullName>
    </submittedName>
</protein>
<feature type="domain" description="Major facilitator superfamily (MFS) profile" evidence="6">
    <location>
        <begin position="1"/>
        <end position="198"/>
    </location>
</feature>
<dbReference type="RefSeq" id="XP_014667998.1">
    <property type="nucleotide sequence ID" value="XM_014812512.1"/>
</dbReference>
<dbReference type="GeneID" id="106809431"/>
<dbReference type="InterPro" id="IPR050382">
    <property type="entry name" value="MFS_Na/Anion_cotransporter"/>
</dbReference>
<evidence type="ECO:0000256" key="2">
    <source>
        <dbReference type="ARBA" id="ARBA00022692"/>
    </source>
</evidence>
<reference evidence="8" key="1">
    <citation type="submission" date="2025-08" db="UniProtKB">
        <authorList>
            <consortium name="RefSeq"/>
        </authorList>
    </citation>
    <scope>IDENTIFICATION</scope>
</reference>
<dbReference type="PROSITE" id="PS00217">
    <property type="entry name" value="SUGAR_TRANSPORT_2"/>
    <property type="match status" value="1"/>
</dbReference>
<comment type="subcellular location">
    <subcellularLocation>
        <location evidence="1">Membrane</location>
        <topology evidence="1">Multi-pass membrane protein</topology>
    </subcellularLocation>
</comment>
<evidence type="ECO:0000259" key="6">
    <source>
        <dbReference type="PROSITE" id="PS50850"/>
    </source>
</evidence>
<dbReference type="PANTHER" id="PTHR11662:SF399">
    <property type="entry name" value="FI19708P1-RELATED"/>
    <property type="match status" value="1"/>
</dbReference>
<sequence>MEILQVDYKLKWSDLRMGPFTWDKSSTGLVLSSFFWGYMLTQIPGGYISRAVGGTRVFGYAMLMCTILTALTPVLAHAHYGLLVLARILEGACQGVVFPAQHHIWSEWAPPLERSMLVAYSYAGNQAGNILALPMSGLLCDWLGWESIFFFFGIIGLIWFIFWIIFAYDTPACHPRISEREKNYIERSHCGQLEQSGV</sequence>
<organism evidence="7 8">
    <name type="scientific">Priapulus caudatus</name>
    <name type="common">Priapulid worm</name>
    <dbReference type="NCBI Taxonomy" id="37621"/>
    <lineage>
        <taxon>Eukaryota</taxon>
        <taxon>Metazoa</taxon>
        <taxon>Ecdysozoa</taxon>
        <taxon>Scalidophora</taxon>
        <taxon>Priapulida</taxon>
        <taxon>Priapulimorpha</taxon>
        <taxon>Priapulimorphida</taxon>
        <taxon>Priapulidae</taxon>
        <taxon>Priapulus</taxon>
    </lineage>
</organism>
<evidence type="ECO:0000256" key="5">
    <source>
        <dbReference type="SAM" id="Phobius"/>
    </source>
</evidence>
<keyword evidence="7" id="KW-1185">Reference proteome</keyword>
<dbReference type="PROSITE" id="PS50850">
    <property type="entry name" value="MFS"/>
    <property type="match status" value="1"/>
</dbReference>
<feature type="transmembrane region" description="Helical" evidence="5">
    <location>
        <begin position="148"/>
        <end position="168"/>
    </location>
</feature>
<dbReference type="Proteomes" id="UP000695022">
    <property type="component" value="Unplaced"/>
</dbReference>
<dbReference type="SUPFAM" id="SSF103473">
    <property type="entry name" value="MFS general substrate transporter"/>
    <property type="match status" value="1"/>
</dbReference>
<evidence type="ECO:0000256" key="1">
    <source>
        <dbReference type="ARBA" id="ARBA00004141"/>
    </source>
</evidence>
<proteinExistence type="predicted"/>
<evidence type="ECO:0000256" key="3">
    <source>
        <dbReference type="ARBA" id="ARBA00022989"/>
    </source>
</evidence>
<feature type="transmembrane region" description="Helical" evidence="5">
    <location>
        <begin position="29"/>
        <end position="48"/>
    </location>
</feature>
<dbReference type="InterPro" id="IPR011701">
    <property type="entry name" value="MFS"/>
</dbReference>
<keyword evidence="2 5" id="KW-0812">Transmembrane</keyword>
<dbReference type="InterPro" id="IPR005829">
    <property type="entry name" value="Sugar_transporter_CS"/>
</dbReference>
<dbReference type="Gene3D" id="1.20.1250.20">
    <property type="entry name" value="MFS general substrate transporter like domains"/>
    <property type="match status" value="1"/>
</dbReference>
<evidence type="ECO:0000313" key="7">
    <source>
        <dbReference type="Proteomes" id="UP000695022"/>
    </source>
</evidence>
<evidence type="ECO:0000313" key="8">
    <source>
        <dbReference type="RefSeq" id="XP_014667998.1"/>
    </source>
</evidence>
<keyword evidence="3 5" id="KW-1133">Transmembrane helix</keyword>
<dbReference type="InterPro" id="IPR020846">
    <property type="entry name" value="MFS_dom"/>
</dbReference>